<accession>A0A6J7WZP3</accession>
<proteinExistence type="predicted"/>
<protein>
    <submittedName>
        <fullName evidence="1">Uncharacterized protein</fullName>
    </submittedName>
</protein>
<evidence type="ECO:0000313" key="1">
    <source>
        <dbReference type="EMBL" id="CAB5221524.1"/>
    </source>
</evidence>
<gene>
    <name evidence="1" type="ORF">UFOVP245_177</name>
</gene>
<reference evidence="1" key="1">
    <citation type="submission" date="2020-05" db="EMBL/GenBank/DDBJ databases">
        <authorList>
            <person name="Chiriac C."/>
            <person name="Salcher M."/>
            <person name="Ghai R."/>
            <person name="Kavagutti S V."/>
        </authorList>
    </citation>
    <scope>NUCLEOTIDE SEQUENCE</scope>
</reference>
<name>A0A6J7WZP3_9CAUD</name>
<dbReference type="InterPro" id="IPR046234">
    <property type="entry name" value="DUF6267"/>
</dbReference>
<organism evidence="1">
    <name type="scientific">uncultured Caudovirales phage</name>
    <dbReference type="NCBI Taxonomy" id="2100421"/>
    <lineage>
        <taxon>Viruses</taxon>
        <taxon>Duplodnaviria</taxon>
        <taxon>Heunggongvirae</taxon>
        <taxon>Uroviricota</taxon>
        <taxon>Caudoviricetes</taxon>
        <taxon>Peduoviridae</taxon>
        <taxon>Maltschvirus</taxon>
        <taxon>Maltschvirus maltsch</taxon>
    </lineage>
</organism>
<dbReference type="EMBL" id="LR798287">
    <property type="protein sequence ID" value="CAB5221524.1"/>
    <property type="molecule type" value="Genomic_DNA"/>
</dbReference>
<sequence length="224" mass="24651">MKTFSDFITEAAAHPGVASAKHQEHPEDNAVKSKAGFAHAISALRSIHKGLQTGSHSDTQISTKFDGAPAFLARRHPKTGVPMIATKHSALGNNPRWASTHEEVDQHFGHSPGLAKKMHHLLNHVGKVLPKKGTYGGDYGHDTGDLHHTDHEVTFKPNTIKYHLDKNTFEGKKAVKSKIGLAFHTQFTGNPEHPDTMHAHPIEDHSVFKQHPDVHMISTEAKLK</sequence>
<dbReference type="Pfam" id="PF19782">
    <property type="entry name" value="DUF6267"/>
    <property type="match status" value="1"/>
</dbReference>